<dbReference type="STRING" id="1121950.SAMN02745243_00432"/>
<accession>A0A1M6IPY5</accession>
<dbReference type="Proteomes" id="UP000184301">
    <property type="component" value="Unassembled WGS sequence"/>
</dbReference>
<dbReference type="AlphaFoldDB" id="A0A1M6IPY5"/>
<reference evidence="1 2" key="1">
    <citation type="submission" date="2016-11" db="EMBL/GenBank/DDBJ databases">
        <authorList>
            <person name="Jaros S."/>
            <person name="Januszkiewicz K."/>
            <person name="Wedrychowicz H."/>
        </authorList>
    </citation>
    <scope>NUCLEOTIDE SEQUENCE [LARGE SCALE GENOMIC DNA]</scope>
    <source>
        <strain evidence="1 2">DSM 15480</strain>
    </source>
</reference>
<evidence type="ECO:0000313" key="1">
    <source>
        <dbReference type="EMBL" id="SHJ36524.1"/>
    </source>
</evidence>
<proteinExistence type="predicted"/>
<dbReference type="RefSeq" id="WP_073104395.1">
    <property type="nucleotide sequence ID" value="NZ_FQZY01000007.1"/>
</dbReference>
<sequence length="64" mass="7593">MTRFEKDYKDAKDGNEIEVITKRKAEIEKLTREGKSCKNGFRRTCIAQDLTRLKAELRKIEELF</sequence>
<protein>
    <submittedName>
        <fullName evidence="1">Uncharacterized protein</fullName>
    </submittedName>
</protein>
<name>A0A1M6IPY5_9FIRM</name>
<keyword evidence="2" id="KW-1185">Reference proteome</keyword>
<dbReference type="OrthoDB" id="2053014at2"/>
<evidence type="ECO:0000313" key="2">
    <source>
        <dbReference type="Proteomes" id="UP000184301"/>
    </source>
</evidence>
<dbReference type="EMBL" id="FQZY01000007">
    <property type="protein sequence ID" value="SHJ36524.1"/>
    <property type="molecule type" value="Genomic_DNA"/>
</dbReference>
<gene>
    <name evidence="1" type="ORF">SAMN02745243_00432</name>
</gene>
<organism evidence="1 2">
    <name type="scientific">Hespellia stercorisuis DSM 15480</name>
    <dbReference type="NCBI Taxonomy" id="1121950"/>
    <lineage>
        <taxon>Bacteria</taxon>
        <taxon>Bacillati</taxon>
        <taxon>Bacillota</taxon>
        <taxon>Clostridia</taxon>
        <taxon>Lachnospirales</taxon>
        <taxon>Lachnospiraceae</taxon>
        <taxon>Hespellia</taxon>
    </lineage>
</organism>